<proteinExistence type="predicted"/>
<dbReference type="Pfam" id="PF15441">
    <property type="entry name" value="ARHGEF5_35"/>
    <property type="match status" value="1"/>
</dbReference>
<dbReference type="InterPro" id="IPR029212">
    <property type="entry name" value="ARHGEF5/35_N"/>
</dbReference>
<evidence type="ECO:0000313" key="3">
    <source>
        <dbReference type="Proteomes" id="UP001652624"/>
    </source>
</evidence>
<feature type="region of interest" description="Disordered" evidence="1">
    <location>
        <begin position="1"/>
        <end position="113"/>
    </location>
</feature>
<dbReference type="Proteomes" id="UP001652624">
    <property type="component" value="Chromosome 8"/>
</dbReference>
<evidence type="ECO:0000259" key="2">
    <source>
        <dbReference type="Pfam" id="PF15441"/>
    </source>
</evidence>
<keyword evidence="3" id="KW-1185">Reference proteome</keyword>
<evidence type="ECO:0000313" key="4">
    <source>
        <dbReference type="RefSeq" id="XP_060051658.1"/>
    </source>
</evidence>
<sequence>MAAEEPQPAGASTSIPARAEFHVNPKTLLRSSQSPALRHEAQDPPSEPSRGLSPLETRPSDFQDVSDCVAESMPSFPKEASTEVETHQENLGTEACDTPECQEAGSPSLVSRQSTARTLMFPELWMEQDPLGGLEVQLTSELTPLTLVSDQDEDEGGGGREEGEGEVVAASPDPSAQTILDPSQEGQPDGTHQPRDPEGASVRAGFEQPWIGGQESQEQEEAWGLQEQRQVEARLQGEGTSGGDVCAGGLVREEEGGHRLEGEQRQEVKQEQDGEVLVNLEGERFSGKVDSVCEDGKGPRGGQKRAWWELHRRRSKT</sequence>
<dbReference type="RefSeq" id="XP_060051658.1">
    <property type="nucleotide sequence ID" value="XM_060195675.1"/>
</dbReference>
<dbReference type="GeneID" id="132539737"/>
<feature type="region of interest" description="Disordered" evidence="1">
    <location>
        <begin position="142"/>
        <end position="226"/>
    </location>
</feature>
<reference evidence="4" key="1">
    <citation type="submission" date="2025-08" db="UniProtKB">
        <authorList>
            <consortium name="RefSeq"/>
        </authorList>
    </citation>
    <scope>IDENTIFICATION</scope>
</reference>
<organism evidence="3 4">
    <name type="scientific">Erinaceus europaeus</name>
    <name type="common">Western European hedgehog</name>
    <dbReference type="NCBI Taxonomy" id="9365"/>
    <lineage>
        <taxon>Eukaryota</taxon>
        <taxon>Metazoa</taxon>
        <taxon>Chordata</taxon>
        <taxon>Craniata</taxon>
        <taxon>Vertebrata</taxon>
        <taxon>Euteleostomi</taxon>
        <taxon>Mammalia</taxon>
        <taxon>Eutheria</taxon>
        <taxon>Laurasiatheria</taxon>
        <taxon>Eulipotyphla</taxon>
        <taxon>Erinaceidae</taxon>
        <taxon>Erinaceinae</taxon>
        <taxon>Erinaceus</taxon>
    </lineage>
</organism>
<protein>
    <submittedName>
        <fullName evidence="4">Rho guanine nucleotide exchange factor 35</fullName>
    </submittedName>
</protein>
<feature type="domain" description="Rho guanine nucleotide exchange factor 5/35 N-terminal" evidence="2">
    <location>
        <begin position="1"/>
        <end position="292"/>
    </location>
</feature>
<evidence type="ECO:0000256" key="1">
    <source>
        <dbReference type="SAM" id="MobiDB-lite"/>
    </source>
</evidence>
<feature type="compositionally biased region" description="Polar residues" evidence="1">
    <location>
        <begin position="174"/>
        <end position="186"/>
    </location>
</feature>
<name>A0ABM3XS57_ERIEU</name>
<gene>
    <name evidence="4" type="primary">ARHGEF35</name>
</gene>
<accession>A0ABM3XS57</accession>